<dbReference type="EMBL" id="CP034726">
    <property type="protein sequence ID" value="QBP18759.1"/>
    <property type="molecule type" value="Genomic_DNA"/>
</dbReference>
<dbReference type="PANTHER" id="PTHR46268">
    <property type="entry name" value="STRESS RESPONSE PROTEIN NHAX"/>
    <property type="match status" value="1"/>
</dbReference>
<accession>A0A4V1ALT9</accession>
<reference evidence="5" key="1">
    <citation type="submission" date="2018-12" db="EMBL/GenBank/DDBJ databases">
        <title>A new species of lactobacillus.</title>
        <authorList>
            <person name="Jian Y."/>
            <person name="Xin L."/>
            <person name="Hong Z.J."/>
            <person name="Ming L.Z."/>
            <person name="Hong X.Z."/>
        </authorList>
    </citation>
    <scope>NUCLEOTIDE SEQUENCE [LARGE SCALE GENOMIC DNA]</scope>
    <source>
        <strain evidence="5">HSLZ-75</strain>
    </source>
</reference>
<organism evidence="4 5">
    <name type="scientific">Acetilactobacillus jinshanensis</name>
    <dbReference type="NCBI Taxonomy" id="1720083"/>
    <lineage>
        <taxon>Bacteria</taxon>
        <taxon>Bacillati</taxon>
        <taxon>Bacillota</taxon>
        <taxon>Bacilli</taxon>
        <taxon>Lactobacillales</taxon>
        <taxon>Lactobacillaceae</taxon>
        <taxon>Acetilactobacillus</taxon>
    </lineage>
</organism>
<dbReference type="InterPro" id="IPR006015">
    <property type="entry name" value="Universal_stress_UspA"/>
</dbReference>
<dbReference type="PRINTS" id="PR01438">
    <property type="entry name" value="UNVRSLSTRESS"/>
</dbReference>
<name>A0A4V1ALT9_9LACO</name>
<dbReference type="Pfam" id="PF00582">
    <property type="entry name" value="Usp"/>
    <property type="match status" value="1"/>
</dbReference>
<dbReference type="CDD" id="cd00293">
    <property type="entry name" value="USP-like"/>
    <property type="match status" value="1"/>
</dbReference>
<dbReference type="InterPro" id="IPR006016">
    <property type="entry name" value="UspA"/>
</dbReference>
<feature type="domain" description="UspA" evidence="3">
    <location>
        <begin position="5"/>
        <end position="143"/>
    </location>
</feature>
<evidence type="ECO:0000259" key="3">
    <source>
        <dbReference type="Pfam" id="PF00582"/>
    </source>
</evidence>
<evidence type="ECO:0000256" key="2">
    <source>
        <dbReference type="PIRNR" id="PIRNR006276"/>
    </source>
</evidence>
<dbReference type="GO" id="GO:0005737">
    <property type="term" value="C:cytoplasm"/>
    <property type="evidence" value="ECO:0007669"/>
    <property type="project" value="UniProtKB-SubCell"/>
</dbReference>
<dbReference type="Gene3D" id="3.40.50.620">
    <property type="entry name" value="HUPs"/>
    <property type="match status" value="1"/>
</dbReference>
<keyword evidence="2" id="KW-0963">Cytoplasm</keyword>
<comment type="similarity">
    <text evidence="1 2">Belongs to the universal stress protein A family.</text>
</comment>
<dbReference type="KEGG" id="lji:ELX58_06530"/>
<dbReference type="Proteomes" id="UP000294321">
    <property type="component" value="Chromosome"/>
</dbReference>
<dbReference type="OrthoDB" id="9789668at2"/>
<comment type="subcellular location">
    <subcellularLocation>
        <location evidence="2">Cytoplasm</location>
    </subcellularLocation>
</comment>
<dbReference type="RefSeq" id="WP_133442317.1">
    <property type="nucleotide sequence ID" value="NZ_CP034726.1"/>
</dbReference>
<evidence type="ECO:0000313" key="5">
    <source>
        <dbReference type="Proteomes" id="UP000294321"/>
    </source>
</evidence>
<sequence length="144" mass="15840">MTTNYQQILVPIDGSKNAKLAFKRAMTVAKANHANLHLVNVIDTRAFDNISSVDESTIDQLTKDTKKSLDKYQAVAKKAGLNVDYSIEFGSPKTIISHQMTKRWHIDLIIMGANGLTTVERVLIGSVAAYVSHAAPCDTLLVRK</sequence>
<keyword evidence="5" id="KW-1185">Reference proteome</keyword>
<evidence type="ECO:0000313" key="4">
    <source>
        <dbReference type="EMBL" id="QBP18759.1"/>
    </source>
</evidence>
<dbReference type="PANTHER" id="PTHR46268:SF6">
    <property type="entry name" value="UNIVERSAL STRESS PROTEIN UP12"/>
    <property type="match status" value="1"/>
</dbReference>
<protein>
    <recommendedName>
        <fullName evidence="2">Universal stress protein</fullName>
    </recommendedName>
</protein>
<gene>
    <name evidence="4" type="ORF">ELX58_06530</name>
</gene>
<evidence type="ECO:0000256" key="1">
    <source>
        <dbReference type="ARBA" id="ARBA00008791"/>
    </source>
</evidence>
<dbReference type="PIRSF" id="PIRSF006276">
    <property type="entry name" value="UspA"/>
    <property type="match status" value="1"/>
</dbReference>
<dbReference type="AlphaFoldDB" id="A0A4V1ALT9"/>
<proteinExistence type="inferred from homology"/>
<dbReference type="SUPFAM" id="SSF52402">
    <property type="entry name" value="Adenine nucleotide alpha hydrolases-like"/>
    <property type="match status" value="1"/>
</dbReference>
<dbReference type="InterPro" id="IPR014729">
    <property type="entry name" value="Rossmann-like_a/b/a_fold"/>
</dbReference>